<reference evidence="6" key="1">
    <citation type="submission" date="2016-08" db="EMBL/GenBank/DDBJ databases">
        <authorList>
            <person name="Seilhamer J.J."/>
        </authorList>
    </citation>
    <scope>NUCLEOTIDE SEQUENCE</scope>
    <source>
        <strain evidence="6">Lib01003</strain>
    </source>
</reference>
<dbReference type="InterPro" id="IPR004286">
    <property type="entry name" value="Herpes_UL16/UL94"/>
</dbReference>
<dbReference type="EMBL" id="LT608136">
    <property type="protein sequence ID" value="SCL76958.1"/>
    <property type="molecule type" value="Genomic_DNA"/>
</dbReference>
<organism evidence="6">
    <name type="scientific">Spheniscid alphaherpesvirus 1</name>
    <dbReference type="NCBI Taxonomy" id="2560777"/>
    <lineage>
        <taxon>Viruses</taxon>
        <taxon>Duplodnaviria</taxon>
        <taxon>Heunggongvirae</taxon>
        <taxon>Peploviricota</taxon>
        <taxon>Herviviricetes</taxon>
        <taxon>Herpesvirales</taxon>
        <taxon>Orthoherpesviridae</taxon>
        <taxon>Alphaherpesvirinae</taxon>
        <taxon>Mardivirus</taxon>
        <taxon>Mardivirus spheniscidalpha1</taxon>
    </lineage>
</organism>
<evidence type="ECO:0000256" key="4">
    <source>
        <dbReference type="ARBA" id="ARBA00022921"/>
    </source>
</evidence>
<keyword evidence="2" id="KW-0920">Virion tegument</keyword>
<gene>
    <name evidence="6" type="primary">UL16</name>
</gene>
<protein>
    <submittedName>
        <fullName evidence="6">Tegument protein UL16</fullName>
    </submittedName>
</protein>
<dbReference type="HAMAP" id="MF_04039">
    <property type="entry name" value="HSV_CEP2"/>
    <property type="match status" value="1"/>
</dbReference>
<accession>A0A1R3TCI4</accession>
<keyword evidence="5" id="KW-1035">Host cytoplasm</keyword>
<evidence type="ECO:0000313" key="6">
    <source>
        <dbReference type="EMBL" id="SCL76958.1"/>
    </source>
</evidence>
<proteinExistence type="inferred from homology"/>
<keyword evidence="1" id="KW-1048">Host nucleus</keyword>
<evidence type="ECO:0000256" key="1">
    <source>
        <dbReference type="ARBA" id="ARBA00022562"/>
    </source>
</evidence>
<keyword evidence="4" id="KW-0426">Late protein</keyword>
<dbReference type="Proteomes" id="UP000280017">
    <property type="component" value="Segment"/>
</dbReference>
<evidence type="ECO:0000256" key="3">
    <source>
        <dbReference type="ARBA" id="ARBA00022844"/>
    </source>
</evidence>
<dbReference type="Pfam" id="PF03044">
    <property type="entry name" value="Herpes_UL16"/>
    <property type="match status" value="1"/>
</dbReference>
<evidence type="ECO:0000256" key="2">
    <source>
        <dbReference type="ARBA" id="ARBA00022580"/>
    </source>
</evidence>
<keyword evidence="3" id="KW-0946">Virion</keyword>
<sequence>MTHIDALVSILNHQVCTWRNVRKDSRVKIMVALTSISVQMGPVIVPHDDYDKALWVEIMLYITRPKALDLPKGKFHLLIIVNRNDHVSMVASLQTKQLGDVQQEIFAITFSEPVKVPLPADIPDPSSEALPTLPAMSLNLDKHTHVTDPPPDPYNCRLISVGAWWSFSERRIYFLQMDSSLLPLCPAGLRTRFLGAILGRLLNHPEGCNTCRSSKDHIDAFNNVWAPGDLADACVCSGPCLWKKANQLDITTEGDMGLCQILFMDTVDKVRITCSTRNPRITSNLMDLISGTGSRKQIPVNAAGWRLATFTSVACKAMICGCPSLKRLCADKGAEGRHACDYEY</sequence>
<evidence type="ECO:0000256" key="5">
    <source>
        <dbReference type="ARBA" id="ARBA00023200"/>
    </source>
</evidence>
<dbReference type="GO" id="GO:0044423">
    <property type="term" value="C:virion component"/>
    <property type="evidence" value="ECO:0007669"/>
    <property type="project" value="UniProtKB-KW"/>
</dbReference>
<name>A0A1R3TCI4_9ALPH</name>